<accession>A0A242VCL1</accession>
<dbReference type="AlphaFoldDB" id="A0A242VCL1"/>
<comment type="caution">
    <text evidence="1">The sequence shown here is derived from an EMBL/GenBank/DDBJ whole genome shotgun (WGS) entry which is preliminary data.</text>
</comment>
<sequence>MAIYVQRIYSSSSKKGVRVLVDRVWPRGVSKDEAKVDYWLKDIGPSSSLRKWFNHDADKFDAFKTKYENELKNNKAQQEALATLKSIIRDTQEDVHLLYGAKDTQHNQAVVLKSLLS</sequence>
<protein>
    <submittedName>
        <fullName evidence="1">DUF488 family protein</fullName>
    </submittedName>
</protein>
<evidence type="ECO:0000313" key="2">
    <source>
        <dbReference type="EMBL" id="OTW30095.1"/>
    </source>
</evidence>
<dbReference type="Proteomes" id="UP000195208">
    <property type="component" value="Unassembled WGS sequence"/>
</dbReference>
<dbReference type="Proteomes" id="UP000646308">
    <property type="component" value="Unassembled WGS sequence"/>
</dbReference>
<organism evidence="1 4">
    <name type="scientific">Staphylococcus agnetis</name>
    <dbReference type="NCBI Taxonomy" id="985762"/>
    <lineage>
        <taxon>Bacteria</taxon>
        <taxon>Bacillati</taxon>
        <taxon>Bacillota</taxon>
        <taxon>Bacilli</taxon>
        <taxon>Bacillales</taxon>
        <taxon>Staphylococcaceae</taxon>
        <taxon>Staphylococcus</taxon>
    </lineage>
</organism>
<dbReference type="PANTHER" id="PTHR36849:SF1">
    <property type="entry name" value="CYTOPLASMIC PROTEIN"/>
    <property type="match status" value="1"/>
</dbReference>
<evidence type="ECO:0000313" key="4">
    <source>
        <dbReference type="Proteomes" id="UP000646308"/>
    </source>
</evidence>
<dbReference type="RefSeq" id="WP_060551818.1">
    <property type="nucleotide sequence ID" value="NZ_CP009623.1"/>
</dbReference>
<dbReference type="GeneID" id="57692555"/>
<dbReference type="KEGG" id="sagq:EP23_08155"/>
<dbReference type="InterPro" id="IPR052552">
    <property type="entry name" value="YeaO-like"/>
</dbReference>
<gene>
    <name evidence="2" type="ORF">B9M88_11875</name>
    <name evidence="1" type="ORF">GLV84_00370</name>
</gene>
<reference evidence="2 3" key="1">
    <citation type="submission" date="2017-04" db="EMBL/GenBank/DDBJ databases">
        <title>Staphylococcus agnetis, a potential pathogen in the broiler production.</title>
        <authorList>
            <person name="Poulsen L."/>
        </authorList>
    </citation>
    <scope>NUCLEOTIDE SEQUENCE [LARGE SCALE GENOMIC DNA]</scope>
    <source>
        <strain evidence="2 3">723_310714_2_2_spleen</strain>
    </source>
</reference>
<dbReference type="EMBL" id="WMFL01000009">
    <property type="protein sequence ID" value="NJI01341.1"/>
    <property type="molecule type" value="Genomic_DNA"/>
</dbReference>
<reference evidence="1" key="2">
    <citation type="submission" date="2019-11" db="EMBL/GenBank/DDBJ databases">
        <title>Whole genome comparisons of Staphylococcus agnetis isolates from cattle and chickens.</title>
        <authorList>
            <person name="Rhoads D."/>
            <person name="Shwani A."/>
            <person name="Adkins P."/>
            <person name="Calcutt M."/>
            <person name="Middleton J."/>
        </authorList>
    </citation>
    <scope>NUCLEOTIDE SEQUENCE</scope>
    <source>
        <strain evidence="1">1387</strain>
    </source>
</reference>
<dbReference type="Pfam" id="PF22752">
    <property type="entry name" value="DUF488-N3i"/>
    <property type="match status" value="1"/>
</dbReference>
<evidence type="ECO:0000313" key="1">
    <source>
        <dbReference type="EMBL" id="NJI01341.1"/>
    </source>
</evidence>
<name>A0A242VCL1_9STAP</name>
<evidence type="ECO:0000313" key="3">
    <source>
        <dbReference type="Proteomes" id="UP000195208"/>
    </source>
</evidence>
<proteinExistence type="predicted"/>
<dbReference type="PANTHER" id="PTHR36849">
    <property type="entry name" value="CYTOPLASMIC PROTEIN-RELATED"/>
    <property type="match status" value="1"/>
</dbReference>
<dbReference type="OrthoDB" id="9790745at2"/>
<dbReference type="EMBL" id="NEFX01000027">
    <property type="protein sequence ID" value="OTW30095.1"/>
    <property type="molecule type" value="Genomic_DNA"/>
</dbReference>
<keyword evidence="3" id="KW-1185">Reference proteome</keyword>